<organism evidence="2 3">
    <name type="scientific">Marchantia polymorpha subsp. ruderalis</name>
    <dbReference type="NCBI Taxonomy" id="1480154"/>
    <lineage>
        <taxon>Eukaryota</taxon>
        <taxon>Viridiplantae</taxon>
        <taxon>Streptophyta</taxon>
        <taxon>Embryophyta</taxon>
        <taxon>Marchantiophyta</taxon>
        <taxon>Marchantiopsida</taxon>
        <taxon>Marchantiidae</taxon>
        <taxon>Marchantiales</taxon>
        <taxon>Marchantiaceae</taxon>
        <taxon>Marchantia</taxon>
    </lineage>
</organism>
<evidence type="ECO:0000313" key="3">
    <source>
        <dbReference type="Proteomes" id="UP000077202"/>
    </source>
</evidence>
<accession>A0A176W1J5</accession>
<keyword evidence="3" id="KW-1185">Reference proteome</keyword>
<dbReference type="Proteomes" id="UP000077202">
    <property type="component" value="Unassembled WGS sequence"/>
</dbReference>
<proteinExistence type="predicted"/>
<feature type="compositionally biased region" description="Basic and acidic residues" evidence="1">
    <location>
        <begin position="90"/>
        <end position="111"/>
    </location>
</feature>
<reference evidence="2" key="1">
    <citation type="submission" date="2016-03" db="EMBL/GenBank/DDBJ databases">
        <title>Mechanisms controlling the formation of the plant cell surface in tip-growing cells are functionally conserved among land plants.</title>
        <authorList>
            <person name="Honkanen S."/>
            <person name="Jones V.A."/>
            <person name="Morieri G."/>
            <person name="Champion C."/>
            <person name="Hetherington A.J."/>
            <person name="Kelly S."/>
            <person name="Saint-Marcoux D."/>
            <person name="Proust H."/>
            <person name="Prescott H."/>
            <person name="Dolan L."/>
        </authorList>
    </citation>
    <scope>NUCLEOTIDE SEQUENCE [LARGE SCALE GENOMIC DNA]</scope>
    <source>
        <tissue evidence="2">Whole gametophyte</tissue>
    </source>
</reference>
<name>A0A176W1J5_MARPO</name>
<dbReference type="EMBL" id="LVLJ01002028">
    <property type="protein sequence ID" value="OAE26934.1"/>
    <property type="molecule type" value="Genomic_DNA"/>
</dbReference>
<dbReference type="AlphaFoldDB" id="A0A176W1J5"/>
<evidence type="ECO:0000313" key="2">
    <source>
        <dbReference type="EMBL" id="OAE26934.1"/>
    </source>
</evidence>
<sequence length="127" mass="14263">MEEGVLEEVTECVSVGVMWGIGVNAKTGTWGWISWDGEVRARCGKIDNPNRYPASFRSDSVWRAELERARNLTEFCGGRGGGGVRVAEGGGERKEGRKGRREGGRERERGVRRGDTRMMIRWMDLMV</sequence>
<gene>
    <name evidence="2" type="ORF">AXG93_4413s1180</name>
</gene>
<protein>
    <submittedName>
        <fullName evidence="2">Uncharacterized protein</fullName>
    </submittedName>
</protein>
<evidence type="ECO:0000256" key="1">
    <source>
        <dbReference type="SAM" id="MobiDB-lite"/>
    </source>
</evidence>
<feature type="region of interest" description="Disordered" evidence="1">
    <location>
        <begin position="83"/>
        <end position="111"/>
    </location>
</feature>
<comment type="caution">
    <text evidence="2">The sequence shown here is derived from an EMBL/GenBank/DDBJ whole genome shotgun (WGS) entry which is preliminary data.</text>
</comment>